<dbReference type="EMBL" id="FOBC01000026">
    <property type="protein sequence ID" value="SEM11505.1"/>
    <property type="molecule type" value="Genomic_DNA"/>
</dbReference>
<accession>A0A1H7VRN3</accession>
<dbReference type="InterPro" id="IPR001296">
    <property type="entry name" value="Glyco_trans_1"/>
</dbReference>
<feature type="domain" description="Glycosyl transferase family 1" evidence="1">
    <location>
        <begin position="384"/>
        <end position="559"/>
    </location>
</feature>
<feature type="domain" description="Glycosyltransferase subfamily 4-like N-terminal" evidence="2">
    <location>
        <begin position="187"/>
        <end position="365"/>
    </location>
</feature>
<dbReference type="PANTHER" id="PTHR45947">
    <property type="entry name" value="SULFOQUINOVOSYL TRANSFERASE SQD2"/>
    <property type="match status" value="1"/>
</dbReference>
<evidence type="ECO:0000259" key="2">
    <source>
        <dbReference type="Pfam" id="PF13579"/>
    </source>
</evidence>
<dbReference type="AlphaFoldDB" id="A0A1H7VRN3"/>
<dbReference type="Gene3D" id="3.40.50.2000">
    <property type="entry name" value="Glycogen Phosphorylase B"/>
    <property type="match status" value="2"/>
</dbReference>
<dbReference type="CDD" id="cd03794">
    <property type="entry name" value="GT4_WbuB-like"/>
    <property type="match status" value="1"/>
</dbReference>
<evidence type="ECO:0000313" key="3">
    <source>
        <dbReference type="EMBL" id="SEM11505.1"/>
    </source>
</evidence>
<dbReference type="OrthoDB" id="8756565at2"/>
<protein>
    <submittedName>
        <fullName evidence="3">Glycosyltransferase involved in cell wall bisynthesis</fullName>
    </submittedName>
</protein>
<proteinExistence type="predicted"/>
<dbReference type="RefSeq" id="WP_139195541.1">
    <property type="nucleotide sequence ID" value="NZ_FOBC01000026.1"/>
</dbReference>
<dbReference type="Pfam" id="PF00534">
    <property type="entry name" value="Glycos_transf_1"/>
    <property type="match status" value="1"/>
</dbReference>
<dbReference type="Proteomes" id="UP000198807">
    <property type="component" value="Unassembled WGS sequence"/>
</dbReference>
<keyword evidence="4" id="KW-1185">Reference proteome</keyword>
<dbReference type="Pfam" id="PF13579">
    <property type="entry name" value="Glyco_trans_4_4"/>
    <property type="match status" value="1"/>
</dbReference>
<keyword evidence="3" id="KW-0808">Transferase</keyword>
<evidence type="ECO:0000259" key="1">
    <source>
        <dbReference type="Pfam" id="PF00534"/>
    </source>
</evidence>
<dbReference type="SUPFAM" id="SSF53756">
    <property type="entry name" value="UDP-Glycosyltransferase/glycogen phosphorylase"/>
    <property type="match status" value="1"/>
</dbReference>
<organism evidence="3 4">
    <name type="scientific">Halomonas daqiaonensis</name>
    <dbReference type="NCBI Taxonomy" id="650850"/>
    <lineage>
        <taxon>Bacteria</taxon>
        <taxon>Pseudomonadati</taxon>
        <taxon>Pseudomonadota</taxon>
        <taxon>Gammaproteobacteria</taxon>
        <taxon>Oceanospirillales</taxon>
        <taxon>Halomonadaceae</taxon>
        <taxon>Halomonas</taxon>
    </lineage>
</organism>
<dbReference type="PANTHER" id="PTHR45947:SF3">
    <property type="entry name" value="SULFOQUINOVOSYL TRANSFERASE SQD2"/>
    <property type="match status" value="1"/>
</dbReference>
<sequence>MFLRVCEFLKSNFKYSARAKRVVGKLFDIYIFLLRFRYERKLKKIGHAAFFEEVEKKFRRRSDESKSKRISTISRRLNGSHLRDVRFELAQKSVGYHVSEDSLYALLLAAQECGDIDVAWSSLKRYERLVGDLWYSFRFRKLRASPVNLLSLRDLVGSSNASQQNANNKKICYVLNNSLPHSTLGYAIRSQCVAECLTEKGFQVVGVTRPGFPLDAGLGFNSEMDSPLVDHVNGVEYHRLLSPNKKEMRLVDYIPKASIALEEKFKELDPGLVVAASNFVCGLPALIACRNLGIPFIYEIRGFWELSRASREPAYSNSIEYKVQEAMEAFVAQQADHVFTLTQAMKDELVRREVDAEKITLLPNCCDPERFYHKPVNVQLKERLGMGGGSVVIGYIGTFSEYEGLDDIARACGMLHDRGLDFRLLLVGGENTLANRLGDISDQIKAIASEKGFVEKLIMPGRVPHDEVEGYYSIIDIAPFPRKPFPVCEMVSPMKTLEALSSEKAVVVSSVSALAEMVHDDETGLVFKKGNIEDLADKLEELVKNPSLRSRLGKNGREWVCRERAWESVGAIAKSVIDDTTKDVRVDGNVAER</sequence>
<dbReference type="STRING" id="650850.SAMN04488129_12644"/>
<evidence type="ECO:0000313" key="4">
    <source>
        <dbReference type="Proteomes" id="UP000198807"/>
    </source>
</evidence>
<name>A0A1H7VRN3_9GAMM</name>
<dbReference type="InterPro" id="IPR050194">
    <property type="entry name" value="Glycosyltransferase_grp1"/>
</dbReference>
<reference evidence="4" key="1">
    <citation type="submission" date="2016-10" db="EMBL/GenBank/DDBJ databases">
        <authorList>
            <person name="Varghese N."/>
            <person name="Submissions S."/>
        </authorList>
    </citation>
    <scope>NUCLEOTIDE SEQUENCE [LARGE SCALE GENOMIC DNA]</scope>
    <source>
        <strain evidence="4">CGMCC 1.9150</strain>
    </source>
</reference>
<dbReference type="GO" id="GO:0016758">
    <property type="term" value="F:hexosyltransferase activity"/>
    <property type="evidence" value="ECO:0007669"/>
    <property type="project" value="TreeGrafter"/>
</dbReference>
<dbReference type="InterPro" id="IPR028098">
    <property type="entry name" value="Glyco_trans_4-like_N"/>
</dbReference>
<gene>
    <name evidence="3" type="ORF">SAMN04488129_12644</name>
</gene>